<accession>A0ABM6RS69</accession>
<feature type="domain" description="AB hydrolase-1" evidence="4">
    <location>
        <begin position="30"/>
        <end position="260"/>
    </location>
</feature>
<sequence>MNVQHHQFAATPTRTYHFVTAGQSGHPAWLLLHGFTGSHHDWWPTAETLASKYYCIMPDLPGHGQSFHTGTVDDMALPTTARDLWRLLKHLGVSDVGILGYSMGGRLALHLPLYGGGARVRSLILESTTAGLRSREERALRRQADEQLARHIEERGIKWFADYWGTLPLLRTDDPALAAQQYEERLGNNPVGLASSLRAAGTGHQASLWSILPSYHMPVLLIAGAHDQKFQALAESLHTALPNSQVHLIPHAGHTVHKQAPGAFHQALRTWVDRSEATI</sequence>
<name>A0ABM6RS69_9FIRM</name>
<gene>
    <name evidence="3" type="primary">menH</name>
    <name evidence="5" type="ORF">BXT84_09745</name>
</gene>
<keyword evidence="2 3" id="KW-0456">Lyase</keyword>
<evidence type="ECO:0000259" key="4">
    <source>
        <dbReference type="Pfam" id="PF00561"/>
    </source>
</evidence>
<dbReference type="PANTHER" id="PTHR42916">
    <property type="entry name" value="2-SUCCINYL-5-ENOLPYRUVYL-6-HYDROXY-3-CYCLOHEXENE-1-CARBOXYLATE SYNTHASE"/>
    <property type="match status" value="1"/>
</dbReference>
<dbReference type="InterPro" id="IPR029058">
    <property type="entry name" value="AB_hydrolase_fold"/>
</dbReference>
<evidence type="ECO:0000256" key="2">
    <source>
        <dbReference type="ARBA" id="ARBA00023239"/>
    </source>
</evidence>
<protein>
    <recommendedName>
        <fullName evidence="3">Putative 2-succinyl-6-hydroxy-2,4-cyclohexadiene-1-carboxylate synthase</fullName>
        <shortName evidence="3">SHCHC synthase</shortName>
        <ecNumber evidence="3">4.2.99.20</ecNumber>
    </recommendedName>
</protein>
<dbReference type="Pfam" id="PF00561">
    <property type="entry name" value="Abhydrolase_1"/>
    <property type="match status" value="1"/>
</dbReference>
<dbReference type="NCBIfam" id="TIGR03695">
    <property type="entry name" value="menH_SHCHC"/>
    <property type="match status" value="1"/>
</dbReference>
<evidence type="ECO:0000256" key="1">
    <source>
        <dbReference type="ARBA" id="ARBA00022428"/>
    </source>
</evidence>
<comment type="subunit">
    <text evidence="3">Monomer.</text>
</comment>
<comment type="similarity">
    <text evidence="3">Belongs to the AB hydrolase superfamily. MenH family.</text>
</comment>
<dbReference type="InterPro" id="IPR000073">
    <property type="entry name" value="AB_hydrolase_1"/>
</dbReference>
<comment type="pathway">
    <text evidence="3">Quinol/quinone metabolism; menaquinone biosynthesis.</text>
</comment>
<dbReference type="PANTHER" id="PTHR42916:SF1">
    <property type="entry name" value="PROTEIN PHYLLO, CHLOROPLASTIC"/>
    <property type="match status" value="1"/>
</dbReference>
<dbReference type="InterPro" id="IPR022485">
    <property type="entry name" value="SHCHC_synthase_MenH"/>
</dbReference>
<proteinExistence type="inferred from homology"/>
<evidence type="ECO:0000256" key="3">
    <source>
        <dbReference type="HAMAP-Rule" id="MF_01660"/>
    </source>
</evidence>
<dbReference type="EMBL" id="CP019454">
    <property type="protein sequence ID" value="AUW94194.1"/>
    <property type="molecule type" value="Genomic_DNA"/>
</dbReference>
<dbReference type="HAMAP" id="MF_01660">
    <property type="entry name" value="MenH"/>
    <property type="match status" value="1"/>
</dbReference>
<keyword evidence="6" id="KW-1185">Reference proteome</keyword>
<evidence type="ECO:0000313" key="5">
    <source>
        <dbReference type="EMBL" id="AUW94194.1"/>
    </source>
</evidence>
<dbReference type="Proteomes" id="UP000325292">
    <property type="component" value="Chromosome"/>
</dbReference>
<comment type="pathway">
    <text evidence="3">Quinol/quinone metabolism; 1,4-dihydroxy-2-naphthoate biosynthesis; 1,4-dihydroxy-2-naphthoate from chorismate: step 3/7.</text>
</comment>
<organism evidence="5 6">
    <name type="scientific">Sulfobacillus thermotolerans</name>
    <dbReference type="NCBI Taxonomy" id="338644"/>
    <lineage>
        <taxon>Bacteria</taxon>
        <taxon>Bacillati</taxon>
        <taxon>Bacillota</taxon>
        <taxon>Clostridia</taxon>
        <taxon>Eubacteriales</taxon>
        <taxon>Clostridiales Family XVII. Incertae Sedis</taxon>
        <taxon>Sulfobacillus</taxon>
    </lineage>
</organism>
<comment type="function">
    <text evidence="3">Catalyzes a proton abstraction reaction that results in 2,5-elimination of pyruvate from 2-succinyl-5-enolpyruvyl-6-hydroxy-3-cyclohexene-1-carboxylate (SEPHCHC) and the formation of 2-succinyl-6-hydroxy-2,4-cyclohexadiene-1-carboxylate (SHCHC).</text>
</comment>
<dbReference type="EC" id="4.2.99.20" evidence="3"/>
<dbReference type="Gene3D" id="3.40.50.1820">
    <property type="entry name" value="alpha/beta hydrolase"/>
    <property type="match status" value="1"/>
</dbReference>
<reference evidence="5 6" key="1">
    <citation type="journal article" date="2019" name="Sci. Rep.">
        <title>Sulfobacillus thermotolerans: new insights into resistance and metabolic capacities of acidophilic chemolithotrophs.</title>
        <authorList>
            <person name="Panyushkina A.E."/>
            <person name="Babenko V.V."/>
            <person name="Nikitina A.S."/>
            <person name="Selezneva O.V."/>
            <person name="Tsaplina I.A."/>
            <person name="Letarova M.A."/>
            <person name="Kostryukova E.S."/>
            <person name="Letarov A.V."/>
        </authorList>
    </citation>
    <scope>NUCLEOTIDE SEQUENCE [LARGE SCALE GENOMIC DNA]</scope>
    <source>
        <strain evidence="5 6">Kr1</strain>
    </source>
</reference>
<keyword evidence="1 3" id="KW-0474">Menaquinone biosynthesis</keyword>
<evidence type="ECO:0000313" key="6">
    <source>
        <dbReference type="Proteomes" id="UP000325292"/>
    </source>
</evidence>
<dbReference type="SUPFAM" id="SSF53474">
    <property type="entry name" value="alpha/beta-Hydrolases"/>
    <property type="match status" value="1"/>
</dbReference>
<comment type="catalytic activity">
    <reaction evidence="3">
        <text>5-enolpyruvoyl-6-hydroxy-2-succinyl-cyclohex-3-ene-1-carboxylate = (1R,6R)-6-hydroxy-2-succinyl-cyclohexa-2,4-diene-1-carboxylate + pyruvate</text>
        <dbReference type="Rhea" id="RHEA:25597"/>
        <dbReference type="ChEBI" id="CHEBI:15361"/>
        <dbReference type="ChEBI" id="CHEBI:58689"/>
        <dbReference type="ChEBI" id="CHEBI:58818"/>
        <dbReference type="EC" id="4.2.99.20"/>
    </reaction>
</comment>